<accession>A0AA49JSW1</accession>
<protein>
    <submittedName>
        <fullName evidence="3">Uncharacterized protein</fullName>
    </submittedName>
</protein>
<evidence type="ECO:0000313" key="3">
    <source>
        <dbReference type="EMBL" id="WKW14289.1"/>
    </source>
</evidence>
<evidence type="ECO:0000313" key="2">
    <source>
        <dbReference type="EMBL" id="WKW11379.1"/>
    </source>
</evidence>
<gene>
    <name evidence="2" type="ORF">Strain138_000624</name>
    <name evidence="3" type="ORF">Strain318_000624</name>
</gene>
<organism evidence="3 4">
    <name type="scientific">Pseudogemmatithrix spongiicola</name>
    <dbReference type="NCBI Taxonomy" id="3062599"/>
    <lineage>
        <taxon>Bacteria</taxon>
        <taxon>Pseudomonadati</taxon>
        <taxon>Gemmatimonadota</taxon>
        <taxon>Gemmatimonadia</taxon>
        <taxon>Gemmatimonadales</taxon>
        <taxon>Gemmatimonadaceae</taxon>
        <taxon>Pseudogemmatithrix</taxon>
    </lineage>
</organism>
<feature type="transmembrane region" description="Helical" evidence="1">
    <location>
        <begin position="34"/>
        <end position="51"/>
    </location>
</feature>
<dbReference type="EMBL" id="CP130612">
    <property type="protein sequence ID" value="WKW11379.1"/>
    <property type="molecule type" value="Genomic_DNA"/>
</dbReference>
<proteinExistence type="predicted"/>
<evidence type="ECO:0000313" key="4">
    <source>
        <dbReference type="Proteomes" id="UP001229955"/>
    </source>
</evidence>
<accession>A0AA49JYA8</accession>
<dbReference type="Proteomes" id="UP001229955">
    <property type="component" value="Chromosome"/>
</dbReference>
<keyword evidence="4" id="KW-1185">Reference proteome</keyword>
<reference evidence="3" key="1">
    <citation type="submission" date="2023-07" db="EMBL/GenBank/DDBJ databases">
        <authorList>
            <person name="Haufschild T."/>
            <person name="Kallscheuer N."/>
            <person name="Hammer J."/>
            <person name="Kohn T."/>
            <person name="Kabuu M."/>
            <person name="Jogler M."/>
            <person name="Wohfarth N."/>
            <person name="Heuer A."/>
            <person name="Rohde M."/>
            <person name="van Teeseling M.C.F."/>
            <person name="Jogler C."/>
        </authorList>
    </citation>
    <scope>NUCLEOTIDE SEQUENCE</scope>
    <source>
        <strain evidence="2">Strain 138</strain>
        <strain evidence="3">Strain 318</strain>
    </source>
</reference>
<keyword evidence="1" id="KW-0472">Membrane</keyword>
<dbReference type="KEGG" id="pspc:Strain318_000624"/>
<dbReference type="AlphaFoldDB" id="A0AA49JYA8"/>
<feature type="transmembrane region" description="Helical" evidence="1">
    <location>
        <begin position="6"/>
        <end position="27"/>
    </location>
</feature>
<feature type="transmembrane region" description="Helical" evidence="1">
    <location>
        <begin position="57"/>
        <end position="79"/>
    </location>
</feature>
<keyword evidence="1" id="KW-1133">Transmembrane helix</keyword>
<name>A0AA49JYA8_9BACT</name>
<keyword evidence="1" id="KW-0812">Transmembrane</keyword>
<sequence>MTLWYIDILWALMLLGVALFTGCCLVFNPVLKSVRVMGIATAYAIALWMAITLPWQVALATWCMFASFGGAVALVYELWARWRYRGSGRKPRPLVLLQGFLLWPTMVPEAVEGVLIDAGVLEPSWSAAGSAERLEQGR</sequence>
<evidence type="ECO:0000256" key="1">
    <source>
        <dbReference type="SAM" id="Phobius"/>
    </source>
</evidence>
<dbReference type="EMBL" id="CP130613">
    <property type="protein sequence ID" value="WKW14289.1"/>
    <property type="molecule type" value="Genomic_DNA"/>
</dbReference>
<dbReference type="RefSeq" id="WP_367887077.1">
    <property type="nucleotide sequence ID" value="NZ_CP130612.1"/>
</dbReference>